<dbReference type="RefSeq" id="WP_258432819.1">
    <property type="nucleotide sequence ID" value="NZ_JANSGW010000003.1"/>
</dbReference>
<accession>A0AAP3GAQ6</accession>
<dbReference type="Pfam" id="PF10934">
    <property type="entry name" value="Sheath_initiator"/>
    <property type="match status" value="1"/>
</dbReference>
<name>A0AAP3GAQ6_BRELA</name>
<dbReference type="Proteomes" id="UP001077662">
    <property type="component" value="Unassembled WGS sequence"/>
</dbReference>
<dbReference type="EMBL" id="JAPTNE010000003">
    <property type="protein sequence ID" value="MCZ0805830.1"/>
    <property type="molecule type" value="Genomic_DNA"/>
</dbReference>
<dbReference type="Gene3D" id="3.10.450.40">
    <property type="match status" value="1"/>
</dbReference>
<comment type="caution">
    <text evidence="1">The sequence shown here is derived from an EMBL/GenBank/DDBJ whole genome shotgun (WGS) entry which is preliminary data.</text>
</comment>
<sequence length="120" mass="14068">MQSLRLVDDDLTFDERGELVWMDQVEEIAQCVQRILSTNKGEWFLNPSMGIRFSVFFEKIPNWDKMREEIRQGIFQEPRIQTVESIDFQADHKHRILSIQFVATANTGEEISQEVKIHAG</sequence>
<protein>
    <submittedName>
        <fullName evidence="1">DUF2634 domain-containing protein</fullName>
    </submittedName>
</protein>
<dbReference type="SUPFAM" id="SSF160719">
    <property type="entry name" value="gpW/gp25-like"/>
    <property type="match status" value="1"/>
</dbReference>
<organism evidence="1 2">
    <name type="scientific">Brevibacillus laterosporus</name>
    <name type="common">Bacillus laterosporus</name>
    <dbReference type="NCBI Taxonomy" id="1465"/>
    <lineage>
        <taxon>Bacteria</taxon>
        <taxon>Bacillati</taxon>
        <taxon>Bacillota</taxon>
        <taxon>Bacilli</taxon>
        <taxon>Bacillales</taxon>
        <taxon>Paenibacillaceae</taxon>
        <taxon>Brevibacillus</taxon>
    </lineage>
</organism>
<gene>
    <name evidence="1" type="ORF">O0554_02700</name>
</gene>
<dbReference type="InterPro" id="IPR020288">
    <property type="entry name" value="Sheath_initiator"/>
</dbReference>
<reference evidence="1" key="1">
    <citation type="submission" date="2022-09" db="EMBL/GenBank/DDBJ databases">
        <title>Genome analysis and characterization of larvicidal activity of Brevibacillus strains.</title>
        <authorList>
            <person name="Patrusheva E.V."/>
            <person name="Izotova A.O."/>
            <person name="Toshchakov S.V."/>
            <person name="Sineoky S.P."/>
        </authorList>
    </citation>
    <scope>NUCLEOTIDE SEQUENCE</scope>
    <source>
        <strain evidence="1">VKPM_B-13247</strain>
    </source>
</reference>
<dbReference type="AlphaFoldDB" id="A0AAP3GAQ6"/>
<evidence type="ECO:0000313" key="1">
    <source>
        <dbReference type="EMBL" id="MCZ0805830.1"/>
    </source>
</evidence>
<proteinExistence type="predicted"/>
<evidence type="ECO:0000313" key="2">
    <source>
        <dbReference type="Proteomes" id="UP001077662"/>
    </source>
</evidence>